<sequence length="132" mass="14855">MKKVICTLFLLVSFGVFAQSTNDSILQKSMKSWQPLSISDKGGIITLTMNEDRITNDIYKAVINIGVCTPLWFEDKNGSYLKKTKEIRVLNKHNHSGYVFENPHSSCNELGKATNDKISIIISSHTHGHMNQ</sequence>
<dbReference type="eggNOG" id="ENOG5033DGP">
    <property type="taxonomic scope" value="Bacteria"/>
</dbReference>
<gene>
    <name evidence="2" type="ordered locus">XNC1_3051</name>
</gene>
<organism evidence="2 3">
    <name type="scientific">Xenorhabdus nematophila (strain ATCC 19061 / DSM 3370 / CCUG 14189 / LMG 1036 / NCIMB 9965 / AN6)</name>
    <dbReference type="NCBI Taxonomy" id="406817"/>
    <lineage>
        <taxon>Bacteria</taxon>
        <taxon>Pseudomonadati</taxon>
        <taxon>Pseudomonadota</taxon>
        <taxon>Gammaproteobacteria</taxon>
        <taxon>Enterobacterales</taxon>
        <taxon>Morganellaceae</taxon>
        <taxon>Xenorhabdus</taxon>
    </lineage>
</organism>
<evidence type="ECO:0000256" key="1">
    <source>
        <dbReference type="SAM" id="SignalP"/>
    </source>
</evidence>
<dbReference type="KEGG" id="xne:XNC1_3051"/>
<evidence type="ECO:0000313" key="3">
    <source>
        <dbReference type="Proteomes" id="UP000008075"/>
    </source>
</evidence>
<dbReference type="HOGENOM" id="CLU_155155_0_0_6"/>
<dbReference type="EMBL" id="FN667742">
    <property type="protein sequence ID" value="CBJ91105.1"/>
    <property type="molecule type" value="Genomic_DNA"/>
</dbReference>
<evidence type="ECO:0000313" key="2">
    <source>
        <dbReference type="EMBL" id="CBJ91105.1"/>
    </source>
</evidence>
<accession>D3VK46</accession>
<reference evidence="2 3" key="1">
    <citation type="journal article" date="2011" name="PLoS ONE">
        <title>The entomopathogenic bacterial endosymbionts xenorhabdus and photorhabdus: convergent lifestyles from divergent genomes.</title>
        <authorList>
            <person name="Chaston J.M."/>
            <person name="Suen G."/>
            <person name="Tucker S.L."/>
            <person name="Andersen A.W."/>
            <person name="Bhasin A."/>
            <person name="Bode E."/>
            <person name="Bode H.B."/>
            <person name="Brachmann A.O."/>
            <person name="Cowles C.E."/>
            <person name="Cowles K.N."/>
            <person name="Darby C."/>
            <person name="de Leon L."/>
            <person name="Drace K."/>
            <person name="Du Z."/>
            <person name="Givaudan A."/>
            <person name="Herbert Tran E.E."/>
            <person name="Jewell K.A."/>
            <person name="Knack J.J."/>
            <person name="Krasomil-Osterfeld K.C."/>
            <person name="Kukor R."/>
            <person name="Lanois A."/>
            <person name="Latreille P."/>
            <person name="Leimgruber N.K."/>
            <person name="Lipke C.M."/>
            <person name="Liu R."/>
            <person name="Lu X."/>
            <person name="Martens E.C."/>
            <person name="Marri P.R."/>
            <person name="Medigue C."/>
            <person name="Menard M.L."/>
            <person name="Miller N.M."/>
            <person name="Morales-Soto N."/>
            <person name="Norton S."/>
            <person name="Ogier J.C."/>
            <person name="Orchard S.S."/>
            <person name="Park D."/>
            <person name="Park Y."/>
            <person name="Qurollo B.A."/>
            <person name="Sugar D.R."/>
            <person name="Richards G.R."/>
            <person name="Rouy Z."/>
            <person name="Slominski B."/>
            <person name="Slominski K."/>
            <person name="Snyder H."/>
            <person name="Tjaden B.C."/>
            <person name="van der Hoeven R."/>
            <person name="Welch R.D."/>
            <person name="Wheeler C."/>
            <person name="Xiang B."/>
            <person name="Barbazuk B."/>
            <person name="Gaudriault S."/>
            <person name="Goodner B."/>
            <person name="Slater S.C."/>
            <person name="Forst S."/>
            <person name="Goldman B.S."/>
            <person name="Goodrich-Blair H."/>
        </authorList>
    </citation>
    <scope>NUCLEOTIDE SEQUENCE [LARGE SCALE GENOMIC DNA]</scope>
    <source>
        <strain evidence="3">ATCC 19061 / DSM 3370 / CCUG 14189 / LMG 1036 / NCIMB 9965 / AN6</strain>
    </source>
</reference>
<protein>
    <submittedName>
        <fullName evidence="2">Exported protein</fullName>
    </submittedName>
</protein>
<feature type="signal peptide" evidence="1">
    <location>
        <begin position="1"/>
        <end position="18"/>
    </location>
</feature>
<feature type="chain" id="PRO_5003051511" evidence="1">
    <location>
        <begin position="19"/>
        <end position="132"/>
    </location>
</feature>
<dbReference type="Proteomes" id="UP000008075">
    <property type="component" value="Chromosome"/>
</dbReference>
<dbReference type="RefSeq" id="WP_013184788.1">
    <property type="nucleotide sequence ID" value="NC_014228.1"/>
</dbReference>
<dbReference type="AlphaFoldDB" id="D3VK46"/>
<keyword evidence="3" id="KW-1185">Reference proteome</keyword>
<dbReference type="GeneID" id="24904951"/>
<name>D3VK46_XENNA</name>
<proteinExistence type="predicted"/>
<dbReference type="STRING" id="406817.XNC1_3051"/>
<keyword evidence="1" id="KW-0732">Signal</keyword>